<gene>
    <name evidence="2" type="ORF">NONO_c49160</name>
</gene>
<sequence>MEVERTTVPGHGTLHHCHTRGGVRFALLSDAAGNKRLLVFGAGGTDEPAHCIGLEADEADQVADLLLSSPLPDRIARVERRLDRLIRHREQS</sequence>
<name>W5TK11_9NOCA</name>
<dbReference type="eggNOG" id="COG0490">
    <property type="taxonomic scope" value="Bacteria"/>
</dbReference>
<protein>
    <recommendedName>
        <fullName evidence="1">Potassium/proton antiporter subunit KhtT-like N-terminal domain-containing protein</fullName>
    </recommendedName>
</protein>
<evidence type="ECO:0000313" key="3">
    <source>
        <dbReference type="Proteomes" id="UP000019150"/>
    </source>
</evidence>
<keyword evidence="3" id="KW-1185">Reference proteome</keyword>
<dbReference type="AlphaFoldDB" id="W5TK11"/>
<dbReference type="InterPro" id="IPR058776">
    <property type="entry name" value="KhtT-like_N"/>
</dbReference>
<dbReference type="OrthoDB" id="3540322at2"/>
<dbReference type="EMBL" id="CP006850">
    <property type="protein sequence ID" value="AHH19700.1"/>
    <property type="molecule type" value="Genomic_DNA"/>
</dbReference>
<evidence type="ECO:0000313" key="2">
    <source>
        <dbReference type="EMBL" id="AHH19700.1"/>
    </source>
</evidence>
<reference evidence="2 3" key="1">
    <citation type="journal article" date="2014" name="Appl. Environ. Microbiol.">
        <title>Insights into the Microbial Degradation of Rubber and Gutta-Percha by Analysis of the Complete Genome of Nocardia nova SH22a.</title>
        <authorList>
            <person name="Luo Q."/>
            <person name="Hiessl S."/>
            <person name="Poehlein A."/>
            <person name="Daniel R."/>
            <person name="Steinbuchel A."/>
        </authorList>
    </citation>
    <scope>NUCLEOTIDE SEQUENCE [LARGE SCALE GENOMIC DNA]</scope>
    <source>
        <strain evidence="2">SH22a</strain>
    </source>
</reference>
<organism evidence="2 3">
    <name type="scientific">Nocardia nova SH22a</name>
    <dbReference type="NCBI Taxonomy" id="1415166"/>
    <lineage>
        <taxon>Bacteria</taxon>
        <taxon>Bacillati</taxon>
        <taxon>Actinomycetota</taxon>
        <taxon>Actinomycetes</taxon>
        <taxon>Mycobacteriales</taxon>
        <taxon>Nocardiaceae</taxon>
        <taxon>Nocardia</taxon>
    </lineage>
</organism>
<dbReference type="PATRIC" id="fig|1415166.3.peg.5069"/>
<dbReference type="Proteomes" id="UP000019150">
    <property type="component" value="Chromosome"/>
</dbReference>
<dbReference type="HOGENOM" id="CLU_187650_0_0_11"/>
<dbReference type="STRING" id="1415166.NONO_c49160"/>
<evidence type="ECO:0000259" key="1">
    <source>
        <dbReference type="Pfam" id="PF25991"/>
    </source>
</evidence>
<proteinExistence type="predicted"/>
<feature type="domain" description="Potassium/proton antiporter subunit KhtT-like N-terminal" evidence="1">
    <location>
        <begin position="1"/>
        <end position="68"/>
    </location>
</feature>
<dbReference type="KEGG" id="nno:NONO_c49160"/>
<accession>W5TK11</accession>
<dbReference type="Pfam" id="PF25991">
    <property type="entry name" value="KhtT_N"/>
    <property type="match status" value="1"/>
</dbReference>
<dbReference type="RefSeq" id="WP_025351091.1">
    <property type="nucleotide sequence ID" value="NZ_CP006850.1"/>
</dbReference>